<dbReference type="HOGENOM" id="CLU_453486_0_0_1"/>
<gene>
    <name evidence="2" type="ORF">PHLGIDRAFT_34724</name>
</gene>
<reference evidence="2 3" key="1">
    <citation type="journal article" date="2014" name="PLoS Genet.">
        <title>Analysis of the Phlebiopsis gigantea genome, transcriptome and secretome provides insight into its pioneer colonization strategies of wood.</title>
        <authorList>
            <person name="Hori C."/>
            <person name="Ishida T."/>
            <person name="Igarashi K."/>
            <person name="Samejima M."/>
            <person name="Suzuki H."/>
            <person name="Master E."/>
            <person name="Ferreira P."/>
            <person name="Ruiz-Duenas F.J."/>
            <person name="Held B."/>
            <person name="Canessa P."/>
            <person name="Larrondo L.F."/>
            <person name="Schmoll M."/>
            <person name="Druzhinina I.S."/>
            <person name="Kubicek C.P."/>
            <person name="Gaskell J.A."/>
            <person name="Kersten P."/>
            <person name="St John F."/>
            <person name="Glasner J."/>
            <person name="Sabat G."/>
            <person name="Splinter BonDurant S."/>
            <person name="Syed K."/>
            <person name="Yadav J."/>
            <person name="Mgbeahuruike A.C."/>
            <person name="Kovalchuk A."/>
            <person name="Asiegbu F.O."/>
            <person name="Lackner G."/>
            <person name="Hoffmeister D."/>
            <person name="Rencoret J."/>
            <person name="Gutierrez A."/>
            <person name="Sun H."/>
            <person name="Lindquist E."/>
            <person name="Barry K."/>
            <person name="Riley R."/>
            <person name="Grigoriev I.V."/>
            <person name="Henrissat B."/>
            <person name="Kues U."/>
            <person name="Berka R.M."/>
            <person name="Martinez A.T."/>
            <person name="Covert S.F."/>
            <person name="Blanchette R.A."/>
            <person name="Cullen D."/>
        </authorList>
    </citation>
    <scope>NUCLEOTIDE SEQUENCE [LARGE SCALE GENOMIC DNA]</scope>
    <source>
        <strain evidence="2 3">11061_1 CR5-6</strain>
    </source>
</reference>
<evidence type="ECO:0000256" key="1">
    <source>
        <dbReference type="SAM" id="MobiDB-lite"/>
    </source>
</evidence>
<name>A0A0C3S1H1_PHLG1</name>
<sequence>MPVERAQKTTKGLPRVADVARSSAKIEPGRITSRDKTVPSGPQPWRAQLRTARRGGAALRMSNGLVRHRGGRCILRGTPPVGDITREPTEKMLPNCPRAVSHQEVASLLNAAYYQRNRRLPPIASFARLRLVDALDMPENRDMRSSPCDPGGVARAQARKQRKCERTTVRLGCTYHRLRTAISRLGVYATSHASHVRTSTAFDRPKRKHWRHGAARFGAHTSAGRPCGQRTRRPSQLPLLSDLRSHARGLSQKQGGAARPHTGSAEVAPSAQTRRHSQDAAITFGSDHDRASRRWLARYTLARVANGCPWLSTHSLQPIRQPHWAVPPAGIVSPSQTAPPPPANHGCTGAFFARRRVGTSGVAVAAARYPRHTPRGRCLEVRFLQPSSTSESGQVRTIETAAGRTREGRILEGSVPQGLSYGIAGVVVGQREHLRARGAPTTGWPRWLKSVGGLRVGRAWHGSDHHSRISHFPSRLRASGSSDTQMDSGCLSIRRYTLLYESPEGNKAIDAEGGLTFALGSPLSQSLLPAPMNPEAFPCLSKPTALRAVPCANEARPETLHRIERLSSIWSSMQRQNRESKYCHGVEALGQQEVVITACMHR</sequence>
<keyword evidence="3" id="KW-1185">Reference proteome</keyword>
<feature type="region of interest" description="Disordered" evidence="1">
    <location>
        <begin position="140"/>
        <end position="160"/>
    </location>
</feature>
<feature type="region of interest" description="Disordered" evidence="1">
    <location>
        <begin position="247"/>
        <end position="278"/>
    </location>
</feature>
<evidence type="ECO:0000313" key="3">
    <source>
        <dbReference type="Proteomes" id="UP000053257"/>
    </source>
</evidence>
<feature type="compositionally biased region" description="Basic residues" evidence="1">
    <location>
        <begin position="205"/>
        <end position="214"/>
    </location>
</feature>
<dbReference type="AlphaFoldDB" id="A0A0C3S1H1"/>
<accession>A0A0C3S1H1</accession>
<evidence type="ECO:0000313" key="2">
    <source>
        <dbReference type="EMBL" id="KIP08961.1"/>
    </source>
</evidence>
<proteinExistence type="predicted"/>
<organism evidence="2 3">
    <name type="scientific">Phlebiopsis gigantea (strain 11061_1 CR5-6)</name>
    <name type="common">White-rot fungus</name>
    <name type="synonym">Peniophora gigantea</name>
    <dbReference type="NCBI Taxonomy" id="745531"/>
    <lineage>
        <taxon>Eukaryota</taxon>
        <taxon>Fungi</taxon>
        <taxon>Dikarya</taxon>
        <taxon>Basidiomycota</taxon>
        <taxon>Agaricomycotina</taxon>
        <taxon>Agaricomycetes</taxon>
        <taxon>Polyporales</taxon>
        <taxon>Phanerochaetaceae</taxon>
        <taxon>Phlebiopsis</taxon>
    </lineage>
</organism>
<feature type="region of interest" description="Disordered" evidence="1">
    <location>
        <begin position="198"/>
        <end position="234"/>
    </location>
</feature>
<protein>
    <submittedName>
        <fullName evidence="2">Uncharacterized protein</fullName>
    </submittedName>
</protein>
<dbReference type="Proteomes" id="UP000053257">
    <property type="component" value="Unassembled WGS sequence"/>
</dbReference>
<feature type="region of interest" description="Disordered" evidence="1">
    <location>
        <begin position="1"/>
        <end position="43"/>
    </location>
</feature>
<dbReference type="EMBL" id="KN840472">
    <property type="protein sequence ID" value="KIP08961.1"/>
    <property type="molecule type" value="Genomic_DNA"/>
</dbReference>